<dbReference type="PANTHER" id="PTHR33595:SF26">
    <property type="entry name" value="(RAPE) HYPOTHETICAL PROTEIN"/>
    <property type="match status" value="1"/>
</dbReference>
<dbReference type="OrthoDB" id="1898295at2759"/>
<feature type="compositionally biased region" description="Polar residues" evidence="1">
    <location>
        <begin position="39"/>
        <end position="56"/>
    </location>
</feature>
<gene>
    <name evidence="3" type="ORF">FH972_007261</name>
</gene>
<dbReference type="PANTHER" id="PTHR33595">
    <property type="entry name" value="VON WILLEBRAND FACTOR A DOMAIN PROTEIN"/>
    <property type="match status" value="1"/>
</dbReference>
<reference evidence="3 4" key="1">
    <citation type="submission" date="2019-06" db="EMBL/GenBank/DDBJ databases">
        <title>A chromosomal-level reference genome of Carpinus fangiana (Coryloideae, Betulaceae).</title>
        <authorList>
            <person name="Yang X."/>
            <person name="Wang Z."/>
            <person name="Zhang L."/>
            <person name="Hao G."/>
            <person name="Liu J."/>
            <person name="Yang Y."/>
        </authorList>
    </citation>
    <scope>NUCLEOTIDE SEQUENCE [LARGE SCALE GENOMIC DNA]</scope>
    <source>
        <strain evidence="3">Cfa_2016G</strain>
        <tissue evidence="3">Leaf</tissue>
    </source>
</reference>
<organism evidence="3 4">
    <name type="scientific">Carpinus fangiana</name>
    <dbReference type="NCBI Taxonomy" id="176857"/>
    <lineage>
        <taxon>Eukaryota</taxon>
        <taxon>Viridiplantae</taxon>
        <taxon>Streptophyta</taxon>
        <taxon>Embryophyta</taxon>
        <taxon>Tracheophyta</taxon>
        <taxon>Spermatophyta</taxon>
        <taxon>Magnoliopsida</taxon>
        <taxon>eudicotyledons</taxon>
        <taxon>Gunneridae</taxon>
        <taxon>Pentapetalae</taxon>
        <taxon>rosids</taxon>
        <taxon>fabids</taxon>
        <taxon>Fagales</taxon>
        <taxon>Betulaceae</taxon>
        <taxon>Carpinus</taxon>
    </lineage>
</organism>
<feature type="region of interest" description="Disordered" evidence="1">
    <location>
        <begin position="30"/>
        <end position="68"/>
    </location>
</feature>
<name>A0A5N6QUV5_9ROSI</name>
<evidence type="ECO:0000313" key="3">
    <source>
        <dbReference type="EMBL" id="KAE8021367.1"/>
    </source>
</evidence>
<dbReference type="AlphaFoldDB" id="A0A5N6QUV5"/>
<protein>
    <recommendedName>
        <fullName evidence="2">DUF7950 domain-containing protein</fullName>
    </recommendedName>
</protein>
<dbReference type="Pfam" id="PF25821">
    <property type="entry name" value="DUF7950"/>
    <property type="match status" value="1"/>
</dbReference>
<feature type="domain" description="DUF7950" evidence="2">
    <location>
        <begin position="165"/>
        <end position="297"/>
    </location>
</feature>
<feature type="region of interest" description="Disordered" evidence="1">
    <location>
        <begin position="103"/>
        <end position="131"/>
    </location>
</feature>
<dbReference type="Proteomes" id="UP000327013">
    <property type="component" value="Chromosome 3"/>
</dbReference>
<evidence type="ECO:0000313" key="4">
    <source>
        <dbReference type="Proteomes" id="UP000327013"/>
    </source>
</evidence>
<keyword evidence="4" id="KW-1185">Reference proteome</keyword>
<feature type="compositionally biased region" description="Basic and acidic residues" evidence="1">
    <location>
        <begin position="103"/>
        <end position="129"/>
    </location>
</feature>
<dbReference type="EMBL" id="CM017323">
    <property type="protein sequence ID" value="KAE8021367.1"/>
    <property type="molecule type" value="Genomic_DNA"/>
</dbReference>
<sequence>MDGGDGWHVSSLGGGSQDKTLINRVMLRFRPIAPKPDTGGSSLPTENKSRSFVSQARTKRKYVRVRKNNNEYKREKMVSEEESEDGVEKTVLTLQLLPDRAQKKKDLDAGDSWSKVDRTADKKSVEDNRNQSPQMWLTDKKWAFGDVDPGSGSDRTAVMAQTRVVESWVTVESVTDTCMDVRGIGCTDMEKIKNLERDTCPGFVSDGFERVKWVNEAYKRMVGQEEEGEGHLPECTVRLVAKERLLTWAYPAFTARVRLQHTWRNQKCCTSKVVPCDVWRMDCGGFAWRLDVKAALSLSL</sequence>
<proteinExistence type="predicted"/>
<evidence type="ECO:0000259" key="2">
    <source>
        <dbReference type="Pfam" id="PF25821"/>
    </source>
</evidence>
<evidence type="ECO:0000256" key="1">
    <source>
        <dbReference type="SAM" id="MobiDB-lite"/>
    </source>
</evidence>
<dbReference type="InterPro" id="IPR057710">
    <property type="entry name" value="DUF7950"/>
</dbReference>
<accession>A0A5N6QUV5</accession>
<feature type="compositionally biased region" description="Basic residues" evidence="1">
    <location>
        <begin position="57"/>
        <end position="67"/>
    </location>
</feature>